<dbReference type="AlphaFoldDB" id="A0A8E2FAE9"/>
<protein>
    <submittedName>
        <fullName evidence="2">Uncharacterized protein</fullName>
    </submittedName>
</protein>
<organism evidence="2 3">
    <name type="scientific">Glonium stellatum</name>
    <dbReference type="NCBI Taxonomy" id="574774"/>
    <lineage>
        <taxon>Eukaryota</taxon>
        <taxon>Fungi</taxon>
        <taxon>Dikarya</taxon>
        <taxon>Ascomycota</taxon>
        <taxon>Pezizomycotina</taxon>
        <taxon>Dothideomycetes</taxon>
        <taxon>Pleosporomycetidae</taxon>
        <taxon>Gloniales</taxon>
        <taxon>Gloniaceae</taxon>
        <taxon>Glonium</taxon>
    </lineage>
</organism>
<evidence type="ECO:0000256" key="1">
    <source>
        <dbReference type="SAM" id="MobiDB-lite"/>
    </source>
</evidence>
<evidence type="ECO:0000313" key="3">
    <source>
        <dbReference type="Proteomes" id="UP000250140"/>
    </source>
</evidence>
<keyword evidence="3" id="KW-1185">Reference proteome</keyword>
<evidence type="ECO:0000313" key="2">
    <source>
        <dbReference type="EMBL" id="OCL13313.1"/>
    </source>
</evidence>
<proteinExistence type="predicted"/>
<feature type="region of interest" description="Disordered" evidence="1">
    <location>
        <begin position="129"/>
        <end position="241"/>
    </location>
</feature>
<feature type="compositionally biased region" description="Low complexity" evidence="1">
    <location>
        <begin position="133"/>
        <end position="143"/>
    </location>
</feature>
<reference evidence="2 3" key="1">
    <citation type="journal article" date="2016" name="Nat. Commun.">
        <title>Ectomycorrhizal ecology is imprinted in the genome of the dominant symbiotic fungus Cenococcum geophilum.</title>
        <authorList>
            <consortium name="DOE Joint Genome Institute"/>
            <person name="Peter M."/>
            <person name="Kohler A."/>
            <person name="Ohm R.A."/>
            <person name="Kuo A."/>
            <person name="Krutzmann J."/>
            <person name="Morin E."/>
            <person name="Arend M."/>
            <person name="Barry K.W."/>
            <person name="Binder M."/>
            <person name="Choi C."/>
            <person name="Clum A."/>
            <person name="Copeland A."/>
            <person name="Grisel N."/>
            <person name="Haridas S."/>
            <person name="Kipfer T."/>
            <person name="LaButti K."/>
            <person name="Lindquist E."/>
            <person name="Lipzen A."/>
            <person name="Maire R."/>
            <person name="Meier B."/>
            <person name="Mihaltcheva S."/>
            <person name="Molinier V."/>
            <person name="Murat C."/>
            <person name="Poggeler S."/>
            <person name="Quandt C.A."/>
            <person name="Sperisen C."/>
            <person name="Tritt A."/>
            <person name="Tisserant E."/>
            <person name="Crous P.W."/>
            <person name="Henrissat B."/>
            <person name="Nehls U."/>
            <person name="Egli S."/>
            <person name="Spatafora J.W."/>
            <person name="Grigoriev I.V."/>
            <person name="Martin F.M."/>
        </authorList>
    </citation>
    <scope>NUCLEOTIDE SEQUENCE [LARGE SCALE GENOMIC DNA]</scope>
    <source>
        <strain evidence="2 3">CBS 207.34</strain>
    </source>
</reference>
<feature type="compositionally biased region" description="Low complexity" evidence="1">
    <location>
        <begin position="188"/>
        <end position="206"/>
    </location>
</feature>
<gene>
    <name evidence="2" type="ORF">AOQ84DRAFT_436422</name>
</gene>
<accession>A0A8E2FAE9</accession>
<sequence>MRKTRELPFQTPTTPKSHHRQPQPEPPPNHHVEWTPFCCYNPCIYAGTPAAQRHPQNAQRNRKSHMQYIHVPYHSIETTTEALPIDPENEAVSPPIRRRIPSTTNPLTAPAVPDIQSHRSWNFSYLTRDTRQSSSIPHRSSSAKSHHPSLQCACDSPETVQSANTTASNNDNNSDEQPHSSHESTQLTHSLTKSSYTTSSFSSTCSSRRRGSLNRFSEHTSSASDLTLLSDCPFEHAQTAE</sequence>
<dbReference type="Proteomes" id="UP000250140">
    <property type="component" value="Unassembled WGS sequence"/>
</dbReference>
<feature type="compositionally biased region" description="Low complexity" evidence="1">
    <location>
        <begin position="162"/>
        <end position="172"/>
    </location>
</feature>
<feature type="region of interest" description="Disordered" evidence="1">
    <location>
        <begin position="1"/>
        <end position="29"/>
    </location>
</feature>
<dbReference type="EMBL" id="KV748737">
    <property type="protein sequence ID" value="OCL13313.1"/>
    <property type="molecule type" value="Genomic_DNA"/>
</dbReference>
<feature type="region of interest" description="Disordered" evidence="1">
    <location>
        <begin position="89"/>
        <end position="113"/>
    </location>
</feature>
<name>A0A8E2FAE9_9PEZI</name>
<feature type="compositionally biased region" description="Low complexity" evidence="1">
    <location>
        <begin position="220"/>
        <end position="231"/>
    </location>
</feature>